<dbReference type="GO" id="GO:0140664">
    <property type="term" value="F:ATP-dependent DNA damage sensor activity"/>
    <property type="evidence" value="ECO:0007669"/>
    <property type="project" value="InterPro"/>
</dbReference>
<dbReference type="EMBL" id="WVUK01000056">
    <property type="protein sequence ID" value="KAF7492654.1"/>
    <property type="molecule type" value="Genomic_DNA"/>
</dbReference>
<dbReference type="GO" id="GO:0006364">
    <property type="term" value="P:rRNA processing"/>
    <property type="evidence" value="ECO:0007669"/>
    <property type="project" value="InterPro"/>
</dbReference>
<dbReference type="OrthoDB" id="5957327at2759"/>
<dbReference type="GO" id="GO:0000730">
    <property type="term" value="P:DNA recombinase assembly"/>
    <property type="evidence" value="ECO:0007669"/>
    <property type="project" value="TreeGrafter"/>
</dbReference>
<keyword evidence="7" id="KW-1185">Reference proteome</keyword>
<dbReference type="Gene3D" id="3.40.50.300">
    <property type="entry name" value="P-loop containing nucleotide triphosphate hydrolases"/>
    <property type="match status" value="1"/>
</dbReference>
<dbReference type="InterPro" id="IPR000238">
    <property type="entry name" value="RbfA"/>
</dbReference>
<feature type="coiled-coil region" evidence="3">
    <location>
        <begin position="541"/>
        <end position="568"/>
    </location>
</feature>
<dbReference type="PANTHER" id="PTHR22942">
    <property type="entry name" value="RECA/RAD51/RADA DNA STRAND-PAIRING FAMILY MEMBER"/>
    <property type="match status" value="1"/>
</dbReference>
<sequence length="745" mass="87534">MNELPNITRFICFESNLSKEMISKLEKNNLKLSKDLALFSDDDFKTIFAFSQNEIQQIKKSMNKSWNFNAISLEQLDQSEEYIKTGCEELDYAFGGLGLPTGRLCQICGEAGAGKSQICFQLCFRTQLGKSQGGLNGEVLYLDTECSFRPERIAEIGECFFRKQEIDSELIQFKIDELLAQIHIRNINTSADDLCNIILDGQLDLFLKEHSNIRLLILDSITYHFRYDYQYDNHIRNNQLMAIGNKLKQIAHEKNIAIVITNQVKMSNEPALGDLWNSVCSISLHLNRCAKDSDFSGIEKSFFVRKCSVTKSPFVEANYNFHYLVRISILKKMILNRFCLNLLQNPSLLLISLRWHFKFKPSLLKNQSRLLNKFDDEIRSTTEAIIKSKKIRSRRRILDLKNTTNMLIDKLPKEKSCQNDFNFASGSPEQIVIQQSEKSKSFLSNRMKILNDNYTREIIEFFATDEEVSQKVEEFEFRISDVRVTQDFSILQIYYCCKNNTDEIVAYLQSIKGKVYETLSSIMSKKVPWIQFVYDLQALYDEEIQTKLEQIRKEAKDCENKIDQYIFDDKNLSLDDRINFTGTIDINVEENLDKLKWKTDANRFQELNLPCYDAAIENSKLDYEYLFKKVLLNMHRTRPQHASDMSIMRQIDHLETNNSNDQSFSPDNYSQQSSIDYNTEERIKSIKRFVMLSRKQKNRFERKLKHKLISEELDKFDNYEQLRMHLEQKHSVFHNEDQFDSYRFD</sequence>
<dbReference type="PROSITE" id="PS50162">
    <property type="entry name" value="RECA_2"/>
    <property type="match status" value="1"/>
</dbReference>
<evidence type="ECO:0000256" key="1">
    <source>
        <dbReference type="ARBA" id="ARBA00022741"/>
    </source>
</evidence>
<reference evidence="6" key="3">
    <citation type="submission" date="2022-06" db="UniProtKB">
        <authorList>
            <consortium name="EnsemblMetazoa"/>
        </authorList>
    </citation>
    <scope>IDENTIFICATION</scope>
</reference>
<reference evidence="5" key="2">
    <citation type="submission" date="2020-01" db="EMBL/GenBank/DDBJ databases">
        <authorList>
            <person name="Korhonen P.K.K."/>
            <person name="Guangxu M.G."/>
            <person name="Wang T.W."/>
            <person name="Stroehlein A.J.S."/>
            <person name="Young N.D."/>
            <person name="Ang C.-S.A."/>
            <person name="Fernando D.W.F."/>
            <person name="Lu H.L."/>
            <person name="Taylor S.T."/>
            <person name="Ehtesham M.E.M."/>
            <person name="Najaraj S.H.N."/>
            <person name="Harsha G.H.G."/>
            <person name="Madugundu A.M."/>
            <person name="Renuse S.R."/>
            <person name="Holt D.H."/>
            <person name="Pandey A.P."/>
            <person name="Papenfuss A.P."/>
            <person name="Gasser R.B.G."/>
            <person name="Fischer K.F."/>
        </authorList>
    </citation>
    <scope>NUCLEOTIDE SEQUENCE</scope>
    <source>
        <strain evidence="5">SSS_KF_BRIS2020</strain>
    </source>
</reference>
<dbReference type="InterPro" id="IPR015946">
    <property type="entry name" value="KH_dom-like_a/b"/>
</dbReference>
<dbReference type="GO" id="GO:0000150">
    <property type="term" value="F:DNA strand exchange activity"/>
    <property type="evidence" value="ECO:0007669"/>
    <property type="project" value="TreeGrafter"/>
</dbReference>
<feature type="domain" description="RecA family profile 1" evidence="4">
    <location>
        <begin position="79"/>
        <end position="264"/>
    </location>
</feature>
<accession>A0A834R7Y2</accession>
<dbReference type="GO" id="GO:0005524">
    <property type="term" value="F:ATP binding"/>
    <property type="evidence" value="ECO:0007669"/>
    <property type="project" value="UniProtKB-KW"/>
</dbReference>
<evidence type="ECO:0000256" key="3">
    <source>
        <dbReference type="SAM" id="Coils"/>
    </source>
</evidence>
<dbReference type="GO" id="GO:0042148">
    <property type="term" value="P:DNA strand invasion"/>
    <property type="evidence" value="ECO:0007669"/>
    <property type="project" value="TreeGrafter"/>
</dbReference>
<dbReference type="InterPro" id="IPR020588">
    <property type="entry name" value="RecA_ATP-bd"/>
</dbReference>
<evidence type="ECO:0000256" key="2">
    <source>
        <dbReference type="ARBA" id="ARBA00022840"/>
    </source>
</evidence>
<dbReference type="Pfam" id="PF02033">
    <property type="entry name" value="RBFA"/>
    <property type="match status" value="1"/>
</dbReference>
<protein>
    <submittedName>
        <fullName evidence="5">DNA repair protein RAD51 -like protein 3</fullName>
    </submittedName>
</protein>
<evidence type="ECO:0000313" key="5">
    <source>
        <dbReference type="EMBL" id="KAF7492654.1"/>
    </source>
</evidence>
<dbReference type="SUPFAM" id="SSF89919">
    <property type="entry name" value="Ribosome-binding factor A, RbfA"/>
    <property type="match status" value="1"/>
</dbReference>
<proteinExistence type="predicted"/>
<evidence type="ECO:0000259" key="4">
    <source>
        <dbReference type="PROSITE" id="PS50162"/>
    </source>
</evidence>
<dbReference type="InterPro" id="IPR023799">
    <property type="entry name" value="RbfA_dom_sf"/>
</dbReference>
<keyword evidence="3" id="KW-0175">Coiled coil</keyword>
<reference evidence="7" key="1">
    <citation type="journal article" date="2020" name="PLoS Negl. Trop. Dis.">
        <title>High-quality nuclear genome for Sarcoptes scabiei-A critical resource for a neglected parasite.</title>
        <authorList>
            <person name="Korhonen P.K."/>
            <person name="Gasser R.B."/>
            <person name="Ma G."/>
            <person name="Wang T."/>
            <person name="Stroehlein A.J."/>
            <person name="Young N.D."/>
            <person name="Ang C.S."/>
            <person name="Fernando D.D."/>
            <person name="Lu H.C."/>
            <person name="Taylor S."/>
            <person name="Reynolds S.L."/>
            <person name="Mofiz E."/>
            <person name="Najaraj S.H."/>
            <person name="Gowda H."/>
            <person name="Madugundu A."/>
            <person name="Renuse S."/>
            <person name="Holt D."/>
            <person name="Pandey A."/>
            <person name="Papenfuss A.T."/>
            <person name="Fischer K."/>
        </authorList>
    </citation>
    <scope>NUCLEOTIDE SEQUENCE [LARGE SCALE GENOMIC DNA]</scope>
</reference>
<gene>
    <name evidence="5" type="ORF">SSS_2270</name>
</gene>
<keyword evidence="1" id="KW-0547">Nucleotide-binding</keyword>
<keyword evidence="2" id="KW-0067">ATP-binding</keyword>
<evidence type="ECO:0000313" key="7">
    <source>
        <dbReference type="Proteomes" id="UP000070412"/>
    </source>
</evidence>
<dbReference type="AlphaFoldDB" id="A0A834R7Y2"/>
<dbReference type="Proteomes" id="UP000070412">
    <property type="component" value="Unassembled WGS sequence"/>
</dbReference>
<dbReference type="Gene3D" id="3.30.300.20">
    <property type="match status" value="1"/>
</dbReference>
<dbReference type="Pfam" id="PF08423">
    <property type="entry name" value="Rad51"/>
    <property type="match status" value="1"/>
</dbReference>
<dbReference type="EnsemblMetazoa" id="SSS_2270s_mrna">
    <property type="protein sequence ID" value="KAF7492654.1"/>
    <property type="gene ID" value="SSS_2270"/>
</dbReference>
<evidence type="ECO:0000313" key="6">
    <source>
        <dbReference type="EnsemblMetazoa" id="KAF7492654.1"/>
    </source>
</evidence>
<dbReference type="InterPro" id="IPR013632">
    <property type="entry name" value="Rad51_C"/>
</dbReference>
<dbReference type="GO" id="GO:0003690">
    <property type="term" value="F:double-stranded DNA binding"/>
    <property type="evidence" value="ECO:0007669"/>
    <property type="project" value="TreeGrafter"/>
</dbReference>
<dbReference type="SUPFAM" id="SSF52540">
    <property type="entry name" value="P-loop containing nucleoside triphosphate hydrolases"/>
    <property type="match status" value="1"/>
</dbReference>
<dbReference type="GO" id="GO:0006312">
    <property type="term" value="P:mitotic recombination"/>
    <property type="evidence" value="ECO:0007669"/>
    <property type="project" value="TreeGrafter"/>
</dbReference>
<dbReference type="GO" id="GO:0003697">
    <property type="term" value="F:single-stranded DNA binding"/>
    <property type="evidence" value="ECO:0007669"/>
    <property type="project" value="TreeGrafter"/>
</dbReference>
<name>A0A834R7Y2_SARSC</name>
<organism evidence="5">
    <name type="scientific">Sarcoptes scabiei</name>
    <name type="common">Itch mite</name>
    <name type="synonym">Acarus scabiei</name>
    <dbReference type="NCBI Taxonomy" id="52283"/>
    <lineage>
        <taxon>Eukaryota</taxon>
        <taxon>Metazoa</taxon>
        <taxon>Ecdysozoa</taxon>
        <taxon>Arthropoda</taxon>
        <taxon>Chelicerata</taxon>
        <taxon>Arachnida</taxon>
        <taxon>Acari</taxon>
        <taxon>Acariformes</taxon>
        <taxon>Sarcoptiformes</taxon>
        <taxon>Astigmata</taxon>
        <taxon>Psoroptidia</taxon>
        <taxon>Sarcoptoidea</taxon>
        <taxon>Sarcoptidae</taxon>
        <taxon>Sarcoptinae</taxon>
        <taxon>Sarcoptes</taxon>
    </lineage>
</organism>
<dbReference type="PANTHER" id="PTHR22942:SF66">
    <property type="entry name" value="RE19845P"/>
    <property type="match status" value="1"/>
</dbReference>
<dbReference type="InterPro" id="IPR027417">
    <property type="entry name" value="P-loop_NTPase"/>
</dbReference>